<accession>A0A2A2EXA7</accession>
<feature type="region of interest" description="Disordered" evidence="2">
    <location>
        <begin position="230"/>
        <end position="255"/>
    </location>
</feature>
<feature type="compositionally biased region" description="Basic and acidic residues" evidence="2">
    <location>
        <begin position="230"/>
        <end position="244"/>
    </location>
</feature>
<proteinExistence type="predicted"/>
<reference evidence="4 5" key="1">
    <citation type="submission" date="2017-08" db="EMBL/GenBank/DDBJ databases">
        <title>Halovibrio sewagensis sp. nov., isolated from wastewater of high salinity.</title>
        <authorList>
            <person name="Dong X."/>
            <person name="Zhang G."/>
        </authorList>
    </citation>
    <scope>NUCLEOTIDE SEQUENCE [LARGE SCALE GENOMIC DNA]</scope>
    <source>
        <strain evidence="4 5">YL5-2</strain>
    </source>
</reference>
<dbReference type="Proteomes" id="UP000218896">
    <property type="component" value="Unassembled WGS sequence"/>
</dbReference>
<evidence type="ECO:0000256" key="3">
    <source>
        <dbReference type="SAM" id="Phobius"/>
    </source>
</evidence>
<evidence type="ECO:0000313" key="5">
    <source>
        <dbReference type="Proteomes" id="UP000218896"/>
    </source>
</evidence>
<name>A0A2A2EXA7_9GAMM</name>
<keyword evidence="3" id="KW-1133">Transmembrane helix</keyword>
<gene>
    <name evidence="4" type="ORF">CK501_15380</name>
</gene>
<keyword evidence="3" id="KW-0472">Membrane</keyword>
<dbReference type="RefSeq" id="WP_095618628.1">
    <property type="nucleotide sequence ID" value="NZ_NSKD01000010.1"/>
</dbReference>
<sequence>MARSDSSEELVLVRQRRGKRLRRVTILLVFTVISGVVGFMLGSHQYRARFQAADEGFETVREERDRLQEKVTEYRRQLLQVERDQEVDRHSLREAQNTIRELEQALKERKSEISFYKSIMAPDDLETGLQVFRMDLDPTSNPDRWRYNLVLSQIGDNNRFVSGHVKVHLVGYVGEERQRLPLHRISDSREDNDIEFRFRYFQSVDGDMTIPEGFEPHSIQVAAVTDNGRETSEREFFWQDKTGGEADVSQVQDDQ</sequence>
<comment type="caution">
    <text evidence="4">The sequence shown here is derived from an EMBL/GenBank/DDBJ whole genome shotgun (WGS) entry which is preliminary data.</text>
</comment>
<dbReference type="AlphaFoldDB" id="A0A2A2EXA7"/>
<evidence type="ECO:0000256" key="1">
    <source>
        <dbReference type="SAM" id="Coils"/>
    </source>
</evidence>
<organism evidence="4 5">
    <name type="scientific">Halovibrio salipaludis</name>
    <dbReference type="NCBI Taxonomy" id="2032626"/>
    <lineage>
        <taxon>Bacteria</taxon>
        <taxon>Pseudomonadati</taxon>
        <taxon>Pseudomonadota</taxon>
        <taxon>Gammaproteobacteria</taxon>
        <taxon>Oceanospirillales</taxon>
        <taxon>Halomonadaceae</taxon>
        <taxon>Halovibrio</taxon>
    </lineage>
</organism>
<keyword evidence="1" id="KW-0175">Coiled coil</keyword>
<feature type="transmembrane region" description="Helical" evidence="3">
    <location>
        <begin position="21"/>
        <end position="41"/>
    </location>
</feature>
<evidence type="ECO:0000313" key="4">
    <source>
        <dbReference type="EMBL" id="PAU77094.1"/>
    </source>
</evidence>
<feature type="coiled-coil region" evidence="1">
    <location>
        <begin position="57"/>
        <end position="119"/>
    </location>
</feature>
<dbReference type="InterPro" id="IPR046703">
    <property type="entry name" value="DUF6776"/>
</dbReference>
<dbReference type="Pfam" id="PF20567">
    <property type="entry name" value="DUF6776"/>
    <property type="match status" value="1"/>
</dbReference>
<dbReference type="EMBL" id="NSKD01000010">
    <property type="protein sequence ID" value="PAU77094.1"/>
    <property type="molecule type" value="Genomic_DNA"/>
</dbReference>
<protein>
    <submittedName>
        <fullName evidence="4">Uncharacterized protein</fullName>
    </submittedName>
</protein>
<keyword evidence="5" id="KW-1185">Reference proteome</keyword>
<dbReference type="OrthoDB" id="7056878at2"/>
<keyword evidence="3" id="KW-0812">Transmembrane</keyword>
<evidence type="ECO:0000256" key="2">
    <source>
        <dbReference type="SAM" id="MobiDB-lite"/>
    </source>
</evidence>